<evidence type="ECO:0000256" key="8">
    <source>
        <dbReference type="SAM" id="Phobius"/>
    </source>
</evidence>
<accession>A0A1Q8YFG6</accession>
<dbReference type="Pfam" id="PF02417">
    <property type="entry name" value="Chromate_transp"/>
    <property type="match status" value="1"/>
</dbReference>
<comment type="subcellular location">
    <subcellularLocation>
        <location evidence="1">Cell membrane</location>
        <topology evidence="1">Multi-pass membrane protein</topology>
    </subcellularLocation>
</comment>
<evidence type="ECO:0000256" key="5">
    <source>
        <dbReference type="ARBA" id="ARBA00022989"/>
    </source>
</evidence>
<dbReference type="GO" id="GO:0005886">
    <property type="term" value="C:plasma membrane"/>
    <property type="evidence" value="ECO:0007669"/>
    <property type="project" value="UniProtKB-SubCell"/>
</dbReference>
<feature type="transmembrane region" description="Helical" evidence="8">
    <location>
        <begin position="154"/>
        <end position="173"/>
    </location>
</feature>
<keyword evidence="3" id="KW-1003">Cell membrane</keyword>
<feature type="compositionally biased region" description="Gly residues" evidence="7">
    <location>
        <begin position="214"/>
        <end position="246"/>
    </location>
</feature>
<evidence type="ECO:0000313" key="9">
    <source>
        <dbReference type="EMBL" id="OLP06620.1"/>
    </source>
</evidence>
<evidence type="ECO:0000256" key="1">
    <source>
        <dbReference type="ARBA" id="ARBA00004651"/>
    </source>
</evidence>
<evidence type="ECO:0000256" key="2">
    <source>
        <dbReference type="ARBA" id="ARBA00005262"/>
    </source>
</evidence>
<feature type="transmembrane region" description="Helical" evidence="8">
    <location>
        <begin position="26"/>
        <end position="45"/>
    </location>
</feature>
<keyword evidence="6 8" id="KW-0472">Membrane</keyword>
<dbReference type="InterPro" id="IPR003370">
    <property type="entry name" value="Chromate_transpt"/>
</dbReference>
<keyword evidence="4 8" id="KW-0812">Transmembrane</keyword>
<sequence>MTNFSDMQDGDPSNLGRSRPLSLGQLFWAFSWLALQGFGGVLAVVQHELVDKRRWLSREEFVEEWAVAQVLPGANVVNLAVMLGDRYFGWRGALVALAGLLTFPLLIVLILATLLAGVADHPQTQGAMRGMAAAAAGMIAAAGLKLLPSLKKNVLPAQMQYALIALTFIAIALLRVRLIWVLAGLGGLAAVWAYRLLGQNNQGSGKGRDREAGPGTGPGADTGADQGKGQGKGQGSGLGTGQGTGPGAKKPPGPPGRH</sequence>
<dbReference type="EMBL" id="MSYM01000013">
    <property type="protein sequence ID" value="OLP06620.1"/>
    <property type="molecule type" value="Genomic_DNA"/>
</dbReference>
<feature type="compositionally biased region" description="Pro residues" evidence="7">
    <location>
        <begin position="249"/>
        <end position="258"/>
    </location>
</feature>
<evidence type="ECO:0000256" key="4">
    <source>
        <dbReference type="ARBA" id="ARBA00022692"/>
    </source>
</evidence>
<dbReference type="Proteomes" id="UP000185911">
    <property type="component" value="Unassembled WGS sequence"/>
</dbReference>
<feature type="region of interest" description="Disordered" evidence="7">
    <location>
        <begin position="202"/>
        <end position="258"/>
    </location>
</feature>
<dbReference type="GO" id="GO:0015109">
    <property type="term" value="F:chromate transmembrane transporter activity"/>
    <property type="evidence" value="ECO:0007669"/>
    <property type="project" value="InterPro"/>
</dbReference>
<dbReference type="STRING" id="81479.RA876_08325"/>
<comment type="caution">
    <text evidence="9">The sequence shown here is derived from an EMBL/GenBank/DDBJ whole genome shotgun (WGS) entry which is preliminary data.</text>
</comment>
<dbReference type="InterPro" id="IPR052518">
    <property type="entry name" value="CHR_Transporter"/>
</dbReference>
<evidence type="ECO:0000256" key="7">
    <source>
        <dbReference type="SAM" id="MobiDB-lite"/>
    </source>
</evidence>
<keyword evidence="5 8" id="KW-1133">Transmembrane helix</keyword>
<evidence type="ECO:0000256" key="3">
    <source>
        <dbReference type="ARBA" id="ARBA00022475"/>
    </source>
</evidence>
<dbReference type="PANTHER" id="PTHR43663">
    <property type="entry name" value="CHROMATE TRANSPORT PROTEIN-RELATED"/>
    <property type="match status" value="1"/>
</dbReference>
<proteinExistence type="inferred from homology"/>
<name>A0A1Q8YFG6_9BURK</name>
<evidence type="ECO:0000313" key="10">
    <source>
        <dbReference type="Proteomes" id="UP000185911"/>
    </source>
</evidence>
<feature type="transmembrane region" description="Helical" evidence="8">
    <location>
        <begin position="130"/>
        <end position="147"/>
    </location>
</feature>
<organism evidence="9 10">
    <name type="scientific">Rhodoferax antarcticus ANT.BR</name>
    <dbReference type="NCBI Taxonomy" id="1111071"/>
    <lineage>
        <taxon>Bacteria</taxon>
        <taxon>Pseudomonadati</taxon>
        <taxon>Pseudomonadota</taxon>
        <taxon>Betaproteobacteria</taxon>
        <taxon>Burkholderiales</taxon>
        <taxon>Comamonadaceae</taxon>
        <taxon>Rhodoferax</taxon>
    </lineage>
</organism>
<dbReference type="AlphaFoldDB" id="A0A1Q8YFG6"/>
<feature type="transmembrane region" description="Helical" evidence="8">
    <location>
        <begin position="95"/>
        <end position="118"/>
    </location>
</feature>
<protein>
    <submittedName>
        <fullName evidence="9">Chromate transporter</fullName>
    </submittedName>
</protein>
<gene>
    <name evidence="9" type="ORF">BLL52_2856</name>
</gene>
<dbReference type="PANTHER" id="PTHR43663:SF1">
    <property type="entry name" value="CHROMATE TRANSPORTER"/>
    <property type="match status" value="1"/>
</dbReference>
<evidence type="ECO:0000256" key="6">
    <source>
        <dbReference type="ARBA" id="ARBA00023136"/>
    </source>
</evidence>
<reference evidence="9 10" key="1">
    <citation type="submission" date="2017-01" db="EMBL/GenBank/DDBJ databases">
        <title>Genome sequence of Rhodoferax antarcticus ANT.BR, a psychrophilic purple nonsulfur bacterium from an Antarctic microbial mat.</title>
        <authorList>
            <person name="Baker J."/>
            <person name="Riester C."/>
            <person name="Skinner B."/>
            <person name="Newell A."/>
            <person name="Swingley W."/>
            <person name="Madigan M."/>
            <person name="Jung D."/>
            <person name="Asao M."/>
            <person name="Chen M."/>
            <person name="Loughlin P."/>
            <person name="Pan H."/>
            <person name="Lin S."/>
            <person name="Li N."/>
            <person name="Shaw J."/>
            <person name="Prado M."/>
            <person name="Sherman C."/>
            <person name="Li X."/>
            <person name="Tang J."/>
            <person name="Blankenship R."/>
            <person name="Zhao T."/>
            <person name="Touchman J."/>
            <person name="Sattley M."/>
        </authorList>
    </citation>
    <scope>NUCLEOTIDE SEQUENCE [LARGE SCALE GENOMIC DNA]</scope>
    <source>
        <strain evidence="9 10">ANT.BR</strain>
    </source>
</reference>
<keyword evidence="10" id="KW-1185">Reference proteome</keyword>
<comment type="similarity">
    <text evidence="2">Belongs to the chromate ion transporter (CHR) (TC 2.A.51) family.</text>
</comment>